<dbReference type="Gene3D" id="1.10.10.10">
    <property type="entry name" value="Winged helix-like DNA-binding domain superfamily/Winged helix DNA-binding domain"/>
    <property type="match status" value="1"/>
</dbReference>
<keyword evidence="5" id="KW-1185">Reference proteome</keyword>
<accession>A0A4Y2QID2</accession>
<evidence type="ECO:0000313" key="5">
    <source>
        <dbReference type="Proteomes" id="UP000499080"/>
    </source>
</evidence>
<evidence type="ECO:0000256" key="1">
    <source>
        <dbReference type="ARBA" id="ARBA00004123"/>
    </source>
</evidence>
<dbReference type="InterPro" id="IPR002492">
    <property type="entry name" value="Transposase_Tc1-like"/>
</dbReference>
<proteinExistence type="predicted"/>
<dbReference type="GO" id="GO:0015074">
    <property type="term" value="P:DNA integration"/>
    <property type="evidence" value="ECO:0007669"/>
    <property type="project" value="InterPro"/>
</dbReference>
<dbReference type="Proteomes" id="UP000499080">
    <property type="component" value="Unassembled WGS sequence"/>
</dbReference>
<dbReference type="AlphaFoldDB" id="A0A4Y2QID2"/>
<dbReference type="GO" id="GO:0005634">
    <property type="term" value="C:nucleus"/>
    <property type="evidence" value="ECO:0007669"/>
    <property type="project" value="UniProtKB-SubCell"/>
</dbReference>
<organism evidence="4 5">
    <name type="scientific">Araneus ventricosus</name>
    <name type="common">Orbweaver spider</name>
    <name type="synonym">Epeira ventricosa</name>
    <dbReference type="NCBI Taxonomy" id="182803"/>
    <lineage>
        <taxon>Eukaryota</taxon>
        <taxon>Metazoa</taxon>
        <taxon>Ecdysozoa</taxon>
        <taxon>Arthropoda</taxon>
        <taxon>Chelicerata</taxon>
        <taxon>Arachnida</taxon>
        <taxon>Araneae</taxon>
        <taxon>Araneomorphae</taxon>
        <taxon>Entelegynae</taxon>
        <taxon>Araneoidea</taxon>
        <taxon>Araneidae</taxon>
        <taxon>Araneus</taxon>
    </lineage>
</organism>
<evidence type="ECO:0000259" key="3">
    <source>
        <dbReference type="Pfam" id="PF13518"/>
    </source>
</evidence>
<name>A0A4Y2QID2_ARAVE</name>
<protein>
    <submittedName>
        <fullName evidence="4">Uncharacterized protein</fullName>
    </submittedName>
</protein>
<dbReference type="InterPro" id="IPR009057">
    <property type="entry name" value="Homeodomain-like_sf"/>
</dbReference>
<feature type="domain" description="Insertion element IS150 protein InsJ-like helix-turn-helix" evidence="3">
    <location>
        <begin position="12"/>
        <end position="58"/>
    </location>
</feature>
<dbReference type="GO" id="GO:0006313">
    <property type="term" value="P:DNA transposition"/>
    <property type="evidence" value="ECO:0007669"/>
    <property type="project" value="InterPro"/>
</dbReference>
<dbReference type="Gene3D" id="3.30.420.10">
    <property type="entry name" value="Ribonuclease H-like superfamily/Ribonuclease H"/>
    <property type="match status" value="1"/>
</dbReference>
<dbReference type="InterPro" id="IPR036397">
    <property type="entry name" value="RNaseH_sf"/>
</dbReference>
<comment type="caution">
    <text evidence="4">The sequence shown here is derived from an EMBL/GenBank/DDBJ whole genome shotgun (WGS) entry which is preliminary data.</text>
</comment>
<dbReference type="GO" id="GO:0003677">
    <property type="term" value="F:DNA binding"/>
    <property type="evidence" value="ECO:0007669"/>
    <property type="project" value="InterPro"/>
</dbReference>
<reference evidence="4 5" key="1">
    <citation type="journal article" date="2019" name="Sci. Rep.">
        <title>Orb-weaving spider Araneus ventricosus genome elucidates the spidroin gene catalogue.</title>
        <authorList>
            <person name="Kono N."/>
            <person name="Nakamura H."/>
            <person name="Ohtoshi R."/>
            <person name="Moran D.A.P."/>
            <person name="Shinohara A."/>
            <person name="Yoshida Y."/>
            <person name="Fujiwara M."/>
            <person name="Mori M."/>
            <person name="Tomita M."/>
            <person name="Arakawa K."/>
        </authorList>
    </citation>
    <scope>NUCLEOTIDE SEQUENCE [LARGE SCALE GENOMIC DNA]</scope>
</reference>
<dbReference type="InterPro" id="IPR055247">
    <property type="entry name" value="InsJ-like_HTH"/>
</dbReference>
<dbReference type="Pfam" id="PF13518">
    <property type="entry name" value="HTH_28"/>
    <property type="match status" value="1"/>
</dbReference>
<dbReference type="EMBL" id="BGPR01013959">
    <property type="protein sequence ID" value="GBN63029.1"/>
    <property type="molecule type" value="Genomic_DNA"/>
</dbReference>
<dbReference type="InterPro" id="IPR036388">
    <property type="entry name" value="WH-like_DNA-bd_sf"/>
</dbReference>
<evidence type="ECO:0000313" key="4">
    <source>
        <dbReference type="EMBL" id="GBN63029.1"/>
    </source>
</evidence>
<dbReference type="OrthoDB" id="6434971at2759"/>
<comment type="subcellular location">
    <subcellularLocation>
        <location evidence="1">Nucleus</location>
    </subcellularLocation>
</comment>
<evidence type="ECO:0000259" key="2">
    <source>
        <dbReference type="Pfam" id="PF01498"/>
    </source>
</evidence>
<gene>
    <name evidence="4" type="ORF">AVEN_7187_1</name>
</gene>
<dbReference type="SUPFAM" id="SSF46689">
    <property type="entry name" value="Homeodomain-like"/>
    <property type="match status" value="1"/>
</dbReference>
<feature type="domain" description="Transposase Tc1-like" evidence="2">
    <location>
        <begin position="67"/>
        <end position="137"/>
    </location>
</feature>
<sequence>MAPRRETSIDVRKFVLRLFKKGKSYREIAKIIGRSNTCVQKIIRKFKSGGLIENERGRKCILSDIARRKILKEIKINPKVSAVKLAAETSQIIGRSVGAESVRDVIRQACYKSRVARKKPSISLQNQKKRLEFAKIHQLKTRNFWNKVIFSDES</sequence>
<dbReference type="Pfam" id="PF01498">
    <property type="entry name" value="HTH_Tnp_Tc3_2"/>
    <property type="match status" value="1"/>
</dbReference>